<evidence type="ECO:0000313" key="3">
    <source>
        <dbReference type="Proteomes" id="UP000654918"/>
    </source>
</evidence>
<accession>A0A8H6K4T7</accession>
<gene>
    <name evidence="2" type="ORF">CPLU01_10823</name>
</gene>
<protein>
    <submittedName>
        <fullName evidence="2">Uncharacterized protein</fullName>
    </submittedName>
</protein>
<organism evidence="2 3">
    <name type="scientific">Colletotrichum plurivorum</name>
    <dbReference type="NCBI Taxonomy" id="2175906"/>
    <lineage>
        <taxon>Eukaryota</taxon>
        <taxon>Fungi</taxon>
        <taxon>Dikarya</taxon>
        <taxon>Ascomycota</taxon>
        <taxon>Pezizomycotina</taxon>
        <taxon>Sordariomycetes</taxon>
        <taxon>Hypocreomycetidae</taxon>
        <taxon>Glomerellales</taxon>
        <taxon>Glomerellaceae</taxon>
        <taxon>Colletotrichum</taxon>
        <taxon>Colletotrichum orchidearum species complex</taxon>
    </lineage>
</organism>
<keyword evidence="3" id="KW-1185">Reference proteome</keyword>
<dbReference type="AlphaFoldDB" id="A0A8H6K4T7"/>
<feature type="signal peptide" evidence="1">
    <location>
        <begin position="1"/>
        <end position="20"/>
    </location>
</feature>
<proteinExistence type="predicted"/>
<reference evidence="2" key="1">
    <citation type="journal article" date="2020" name="Phytopathology">
        <title>Genome Sequence Resources of Colletotrichum truncatum, C. plurivorum, C. musicola, and C. sojae: Four Species Pathogenic to Soybean (Glycine max).</title>
        <authorList>
            <person name="Rogerio F."/>
            <person name="Boufleur T.R."/>
            <person name="Ciampi-Guillardi M."/>
            <person name="Sukno S.A."/>
            <person name="Thon M.R."/>
            <person name="Massola Junior N.S."/>
            <person name="Baroncelli R."/>
        </authorList>
    </citation>
    <scope>NUCLEOTIDE SEQUENCE</scope>
    <source>
        <strain evidence="2">LFN00145</strain>
    </source>
</reference>
<evidence type="ECO:0000256" key="1">
    <source>
        <dbReference type="SAM" id="SignalP"/>
    </source>
</evidence>
<sequence length="68" mass="7266">MRFSVAVVGTLLSLTSSVFGQDTFQTFFCKDLKDPKGRPAPSDNFCKAVKGAVLPSVGLAQELLSRTS</sequence>
<comment type="caution">
    <text evidence="2">The sequence shown here is derived from an EMBL/GenBank/DDBJ whole genome shotgun (WGS) entry which is preliminary data.</text>
</comment>
<keyword evidence="1" id="KW-0732">Signal</keyword>
<dbReference type="EMBL" id="WIGO01000192">
    <property type="protein sequence ID" value="KAF6824466.1"/>
    <property type="molecule type" value="Genomic_DNA"/>
</dbReference>
<name>A0A8H6K4T7_9PEZI</name>
<evidence type="ECO:0000313" key="2">
    <source>
        <dbReference type="EMBL" id="KAF6824466.1"/>
    </source>
</evidence>
<dbReference type="Proteomes" id="UP000654918">
    <property type="component" value="Unassembled WGS sequence"/>
</dbReference>
<feature type="chain" id="PRO_5034661288" evidence="1">
    <location>
        <begin position="21"/>
        <end position="68"/>
    </location>
</feature>